<dbReference type="AlphaFoldDB" id="A0A5C5WTF1"/>
<keyword evidence="1" id="KW-1133">Transmembrane helix</keyword>
<accession>A0A5C5WTF1</accession>
<dbReference type="InterPro" id="IPR008930">
    <property type="entry name" value="Terpenoid_cyclase/PrenylTrfase"/>
</dbReference>
<feature type="transmembrane region" description="Helical" evidence="1">
    <location>
        <begin position="44"/>
        <end position="64"/>
    </location>
</feature>
<keyword evidence="1" id="KW-0812">Transmembrane</keyword>
<reference evidence="2 3" key="1">
    <citation type="submission" date="2019-02" db="EMBL/GenBank/DDBJ databases">
        <title>Deep-cultivation of Planctomycetes and their phenomic and genomic characterization uncovers novel biology.</title>
        <authorList>
            <person name="Wiegand S."/>
            <person name="Jogler M."/>
            <person name="Boedeker C."/>
            <person name="Pinto D."/>
            <person name="Vollmers J."/>
            <person name="Rivas-Marin E."/>
            <person name="Kohn T."/>
            <person name="Peeters S.H."/>
            <person name="Heuer A."/>
            <person name="Rast P."/>
            <person name="Oberbeckmann S."/>
            <person name="Bunk B."/>
            <person name="Jeske O."/>
            <person name="Meyerdierks A."/>
            <person name="Storesund J.E."/>
            <person name="Kallscheuer N."/>
            <person name="Luecker S."/>
            <person name="Lage O.M."/>
            <person name="Pohl T."/>
            <person name="Merkel B.J."/>
            <person name="Hornburger P."/>
            <person name="Mueller R.-W."/>
            <person name="Bruemmer F."/>
            <person name="Labrenz M."/>
            <person name="Spormann A.M."/>
            <person name="Op Den Camp H."/>
            <person name="Overmann J."/>
            <person name="Amann R."/>
            <person name="Jetten M.S.M."/>
            <person name="Mascher T."/>
            <person name="Medema M.H."/>
            <person name="Devos D.P."/>
            <person name="Kaster A.-K."/>
            <person name="Ovreas L."/>
            <person name="Rohde M."/>
            <person name="Galperin M.Y."/>
            <person name="Jogler C."/>
        </authorList>
    </citation>
    <scope>NUCLEOTIDE SEQUENCE [LARGE SCALE GENOMIC DNA]</scope>
    <source>
        <strain evidence="2 3">Pla22</strain>
    </source>
</reference>
<proteinExistence type="predicted"/>
<dbReference type="EMBL" id="SJPI01000001">
    <property type="protein sequence ID" value="TWT53303.1"/>
    <property type="molecule type" value="Genomic_DNA"/>
</dbReference>
<gene>
    <name evidence="2" type="ORF">Pla22_09310</name>
</gene>
<organism evidence="2 3">
    <name type="scientific">Rubripirellula amarantea</name>
    <dbReference type="NCBI Taxonomy" id="2527999"/>
    <lineage>
        <taxon>Bacteria</taxon>
        <taxon>Pseudomonadati</taxon>
        <taxon>Planctomycetota</taxon>
        <taxon>Planctomycetia</taxon>
        <taxon>Pirellulales</taxon>
        <taxon>Pirellulaceae</taxon>
        <taxon>Rubripirellula</taxon>
    </lineage>
</organism>
<evidence type="ECO:0000256" key="1">
    <source>
        <dbReference type="SAM" id="Phobius"/>
    </source>
</evidence>
<dbReference type="Proteomes" id="UP000316598">
    <property type="component" value="Unassembled WGS sequence"/>
</dbReference>
<evidence type="ECO:0000313" key="3">
    <source>
        <dbReference type="Proteomes" id="UP000316598"/>
    </source>
</evidence>
<dbReference type="Gene3D" id="1.25.10.10">
    <property type="entry name" value="Leucine-rich Repeat Variant"/>
    <property type="match status" value="1"/>
</dbReference>
<dbReference type="Gene3D" id="1.50.10.20">
    <property type="match status" value="1"/>
</dbReference>
<protein>
    <recommendedName>
        <fullName evidence="4">Prenyltransferase and squalene oxidase repeat protein</fullName>
    </recommendedName>
</protein>
<dbReference type="SUPFAM" id="SSF48239">
    <property type="entry name" value="Terpenoid cyclases/Protein prenyltransferases"/>
    <property type="match status" value="1"/>
</dbReference>
<keyword evidence="1" id="KW-0472">Membrane</keyword>
<comment type="caution">
    <text evidence="2">The sequence shown here is derived from an EMBL/GenBank/DDBJ whole genome shotgun (WGS) entry which is preliminary data.</text>
</comment>
<sequence length="608" mass="68090">MVGIIKQFVNWFTSQSEASQVSFCLDDPKNIRLDPMQSQKTKRVFGWFVFLAFATLMHGISPFASHAYSPDDPVVQEMIDRGVAYLESQKMTMPNPGSFDDYSGVPILAAYAHYKCRHDPDNPVVKRGVQAALAMQKALENGAGEHGHKRNYEIPVATLLLAEVDAARYKPQLESFQHHLMDHQMPGGGFGYPGYATGDISQVQYVVLAIWTLDRNGIPLDYGKVAACAEWLMRVQDIRGAWPYQAYDPGPGKGLVAQRERVGMSMGLAGGSSLLIAGDALRLWGDTVDEADPGVPGLPKAIQLYKEDANKKRRGKVKLSQEPVKRSASFFDQWRVANPYTRPKSSDFYYYIIYTRERYESFVEIAYGRPKDKSPDWYNEIAAELKSFQGASGGWDDRAHTSPIVSTSFALLFLIRSTQKAIFQSSQGSLTGGYGFPEDTTNIRVDGSQIKGQAIATQVTDLLSILEEDENADSLGDKSLPDDLDLDPNPKARRAQIDRLERLVRGSRSYQARRVAAKLLGKSDELRVAPALIYALSDPDRVVQSFARDGLRFISRKFDGYDLPPSPPPSADDAVKDRWKQEVSKVQDKWRDWYRTVDPTHVFLDYDL</sequence>
<evidence type="ECO:0000313" key="2">
    <source>
        <dbReference type="EMBL" id="TWT53303.1"/>
    </source>
</evidence>
<evidence type="ECO:0008006" key="4">
    <source>
        <dbReference type="Google" id="ProtNLM"/>
    </source>
</evidence>
<keyword evidence="3" id="KW-1185">Reference proteome</keyword>
<dbReference type="InterPro" id="IPR011989">
    <property type="entry name" value="ARM-like"/>
</dbReference>
<name>A0A5C5WTF1_9BACT</name>